<evidence type="ECO:0000256" key="4">
    <source>
        <dbReference type="ARBA" id="ARBA00011775"/>
    </source>
</evidence>
<dbReference type="AlphaFoldDB" id="A0AAV2SLY6"/>
<dbReference type="PANTHER" id="PTHR10805">
    <property type="entry name" value="COATOMER SUBUNIT EPSILON"/>
    <property type="match status" value="1"/>
</dbReference>
<dbReference type="GO" id="GO:0030126">
    <property type="term" value="C:COPI vesicle coat"/>
    <property type="evidence" value="ECO:0007669"/>
    <property type="project" value="TreeGrafter"/>
</dbReference>
<sequence length="297" mass="33838">MSDDKIEGDFSNNNIFYGSYCIADVSKLIPNPDHIRVKKAIFLPRVKYNHQRQQDSIVRHKLQSKSLPTVLLKLRLLARFSTYQTFGFNSLMLSSRPIAFNLAKCLATPSIYAMPVTICSQVENYKTNLRVIDILEWNKMFITASVQCQVKNNARINQKTLHARCQVQGNSRVSQAWAYIAPRAGGEKLQDAYYIFQELLDKNSSTAALLNGQAVCFLGQEKYEEAEAALQEALEKDPNNPDTLINLMVLAHRTAKIKNVGNLHLAQLRDEHKNHKFVQDMANKEEEFSRLVKSYAI</sequence>
<keyword evidence="7" id="KW-0963">Cytoplasm</keyword>
<comment type="caution">
    <text evidence="15">The sequence shown here is derived from an EMBL/GenBank/DDBJ whole genome shotgun (WGS) entry which is preliminary data.</text>
</comment>
<evidence type="ECO:0000256" key="3">
    <source>
        <dbReference type="ARBA" id="ARBA00008827"/>
    </source>
</evidence>
<feature type="non-terminal residue" evidence="15">
    <location>
        <position position="297"/>
    </location>
</feature>
<dbReference type="Gene3D" id="1.25.40.10">
    <property type="entry name" value="Tetratricopeptide repeat domain"/>
    <property type="match status" value="1"/>
</dbReference>
<evidence type="ECO:0000256" key="5">
    <source>
        <dbReference type="ARBA" id="ARBA00015828"/>
    </source>
</evidence>
<evidence type="ECO:0000256" key="7">
    <source>
        <dbReference type="ARBA" id="ARBA00022490"/>
    </source>
</evidence>
<dbReference type="GO" id="GO:0006890">
    <property type="term" value="P:retrograde vesicle-mediated transport, Golgi to endoplasmic reticulum"/>
    <property type="evidence" value="ECO:0007669"/>
    <property type="project" value="InterPro"/>
</dbReference>
<evidence type="ECO:0000256" key="11">
    <source>
        <dbReference type="ARBA" id="ARBA00023136"/>
    </source>
</evidence>
<comment type="subunit">
    <text evidence="4">Oligomeric complex that consists of at least the alpha, beta, beta', gamma, delta, epsilon and zeta subunits.</text>
</comment>
<evidence type="ECO:0000313" key="16">
    <source>
        <dbReference type="Proteomes" id="UP001497623"/>
    </source>
</evidence>
<keyword evidence="16" id="KW-1185">Reference proteome</keyword>
<evidence type="ECO:0000256" key="12">
    <source>
        <dbReference type="ARBA" id="ARBA00023329"/>
    </source>
</evidence>
<evidence type="ECO:0000256" key="10">
    <source>
        <dbReference type="ARBA" id="ARBA00023034"/>
    </source>
</evidence>
<evidence type="ECO:0000256" key="2">
    <source>
        <dbReference type="ARBA" id="ARBA00004347"/>
    </source>
</evidence>
<dbReference type="Proteomes" id="UP001497623">
    <property type="component" value="Unassembled WGS sequence"/>
</dbReference>
<evidence type="ECO:0000256" key="9">
    <source>
        <dbReference type="ARBA" id="ARBA00022927"/>
    </source>
</evidence>
<evidence type="ECO:0000256" key="1">
    <source>
        <dbReference type="ARBA" id="ARBA00004255"/>
    </source>
</evidence>
<dbReference type="InterPro" id="IPR006822">
    <property type="entry name" value="Coatomer_esu"/>
</dbReference>
<dbReference type="GO" id="GO:0006888">
    <property type="term" value="P:endoplasmic reticulum to Golgi vesicle-mediated transport"/>
    <property type="evidence" value="ECO:0007669"/>
    <property type="project" value="TreeGrafter"/>
</dbReference>
<keyword evidence="8" id="KW-0931">ER-Golgi transport</keyword>
<keyword evidence="11" id="KW-0472">Membrane</keyword>
<dbReference type="SUPFAM" id="SSF48452">
    <property type="entry name" value="TPR-like"/>
    <property type="match status" value="1"/>
</dbReference>
<keyword evidence="12" id="KW-0968">Cytoplasmic vesicle</keyword>
<dbReference type="InterPro" id="IPR019734">
    <property type="entry name" value="TPR_rpt"/>
</dbReference>
<dbReference type="PROSITE" id="PS50005">
    <property type="entry name" value="TPR"/>
    <property type="match status" value="1"/>
</dbReference>
<organism evidence="15 16">
    <name type="scientific">Meganyctiphanes norvegica</name>
    <name type="common">Northern krill</name>
    <name type="synonym">Thysanopoda norvegica</name>
    <dbReference type="NCBI Taxonomy" id="48144"/>
    <lineage>
        <taxon>Eukaryota</taxon>
        <taxon>Metazoa</taxon>
        <taxon>Ecdysozoa</taxon>
        <taxon>Arthropoda</taxon>
        <taxon>Crustacea</taxon>
        <taxon>Multicrustacea</taxon>
        <taxon>Malacostraca</taxon>
        <taxon>Eumalacostraca</taxon>
        <taxon>Eucarida</taxon>
        <taxon>Euphausiacea</taxon>
        <taxon>Euphausiidae</taxon>
        <taxon>Meganyctiphanes</taxon>
    </lineage>
</organism>
<dbReference type="GO" id="GO:0000139">
    <property type="term" value="C:Golgi membrane"/>
    <property type="evidence" value="ECO:0007669"/>
    <property type="project" value="UniProtKB-SubCell"/>
</dbReference>
<evidence type="ECO:0000256" key="14">
    <source>
        <dbReference type="PROSITE-ProRule" id="PRU00339"/>
    </source>
</evidence>
<keyword evidence="10" id="KW-0333">Golgi apparatus</keyword>
<dbReference type="InterPro" id="IPR011990">
    <property type="entry name" value="TPR-like_helical_dom_sf"/>
</dbReference>
<keyword evidence="6" id="KW-0813">Transport</keyword>
<dbReference type="GO" id="GO:0015031">
    <property type="term" value="P:protein transport"/>
    <property type="evidence" value="ECO:0007669"/>
    <property type="project" value="UniProtKB-KW"/>
</dbReference>
<accession>A0AAV2SLY6</accession>
<gene>
    <name evidence="15" type="ORF">MNOR_LOCUS38347</name>
</gene>
<proteinExistence type="inferred from homology"/>
<dbReference type="Pfam" id="PF04733">
    <property type="entry name" value="Coatomer_E"/>
    <property type="match status" value="1"/>
</dbReference>
<protein>
    <recommendedName>
        <fullName evidence="5">Coatomer subunit epsilon</fullName>
    </recommendedName>
    <alternativeName>
        <fullName evidence="13">Epsilon-coat protein</fullName>
    </alternativeName>
</protein>
<keyword evidence="9" id="KW-0653">Protein transport</keyword>
<name>A0AAV2SLY6_MEGNR</name>
<feature type="repeat" description="TPR" evidence="14">
    <location>
        <begin position="207"/>
        <end position="240"/>
    </location>
</feature>
<comment type="similarity">
    <text evidence="3">Belongs to the COPE family.</text>
</comment>
<dbReference type="GO" id="GO:0006891">
    <property type="term" value="P:intra-Golgi vesicle-mediated transport"/>
    <property type="evidence" value="ECO:0007669"/>
    <property type="project" value="TreeGrafter"/>
</dbReference>
<dbReference type="EMBL" id="CAXKWB010086089">
    <property type="protein sequence ID" value="CAL4210729.1"/>
    <property type="molecule type" value="Genomic_DNA"/>
</dbReference>
<reference evidence="15 16" key="1">
    <citation type="submission" date="2024-05" db="EMBL/GenBank/DDBJ databases">
        <authorList>
            <person name="Wallberg A."/>
        </authorList>
    </citation>
    <scope>NUCLEOTIDE SEQUENCE [LARGE SCALE GENOMIC DNA]</scope>
</reference>
<dbReference type="SMART" id="SM00028">
    <property type="entry name" value="TPR"/>
    <property type="match status" value="1"/>
</dbReference>
<dbReference type="GO" id="GO:0005198">
    <property type="term" value="F:structural molecule activity"/>
    <property type="evidence" value="ECO:0007669"/>
    <property type="project" value="InterPro"/>
</dbReference>
<evidence type="ECO:0000256" key="13">
    <source>
        <dbReference type="ARBA" id="ARBA00031602"/>
    </source>
</evidence>
<evidence type="ECO:0000313" key="15">
    <source>
        <dbReference type="EMBL" id="CAL4210729.1"/>
    </source>
</evidence>
<keyword evidence="14" id="KW-0802">TPR repeat</keyword>
<comment type="subcellular location">
    <subcellularLocation>
        <location evidence="2">Cytoplasmic vesicle</location>
        <location evidence="2">COPI-coated vesicle membrane</location>
        <topology evidence="2">Peripheral membrane protein</topology>
        <orientation evidence="2">Cytoplasmic side</orientation>
    </subcellularLocation>
    <subcellularLocation>
        <location evidence="1">Golgi apparatus membrane</location>
        <topology evidence="1">Peripheral membrane protein</topology>
        <orientation evidence="1">Cytoplasmic side</orientation>
    </subcellularLocation>
</comment>
<evidence type="ECO:0000256" key="8">
    <source>
        <dbReference type="ARBA" id="ARBA00022892"/>
    </source>
</evidence>
<dbReference type="PANTHER" id="PTHR10805:SF0">
    <property type="entry name" value="COATOMER SUBUNIT EPSILON"/>
    <property type="match status" value="1"/>
</dbReference>
<evidence type="ECO:0000256" key="6">
    <source>
        <dbReference type="ARBA" id="ARBA00022448"/>
    </source>
</evidence>